<evidence type="ECO:0000259" key="13">
    <source>
        <dbReference type="Pfam" id="PF00890"/>
    </source>
</evidence>
<comment type="caution">
    <text evidence="14">The sequence shown here is derived from an EMBL/GenBank/DDBJ whole genome shotgun (WGS) entry which is preliminary data.</text>
</comment>
<keyword evidence="6 12" id="KW-0285">Flavoprotein</keyword>
<comment type="function">
    <text evidence="12">Catalyzes the oxidation of L-aspartate to iminoaspartate.</text>
</comment>
<dbReference type="InterPro" id="IPR037099">
    <property type="entry name" value="Fum_R/Succ_DH_flav-like_C_sf"/>
</dbReference>
<comment type="subcellular location">
    <subcellularLocation>
        <location evidence="12">Cytoplasm</location>
    </subcellularLocation>
</comment>
<evidence type="ECO:0000256" key="3">
    <source>
        <dbReference type="ARBA" id="ARBA00008562"/>
    </source>
</evidence>
<evidence type="ECO:0000256" key="8">
    <source>
        <dbReference type="ARBA" id="ARBA00022827"/>
    </source>
</evidence>
<dbReference type="EMBL" id="JXJT01000003">
    <property type="protein sequence ID" value="PCS04370.1"/>
    <property type="molecule type" value="Genomic_DNA"/>
</dbReference>
<keyword evidence="15" id="KW-1185">Reference proteome</keyword>
<keyword evidence="8 12" id="KW-0274">FAD</keyword>
<comment type="cofactor">
    <cofactor evidence="1 12">
        <name>FAD</name>
        <dbReference type="ChEBI" id="CHEBI:57692"/>
    </cofactor>
</comment>
<evidence type="ECO:0000256" key="5">
    <source>
        <dbReference type="ARBA" id="ARBA00021901"/>
    </source>
</evidence>
<evidence type="ECO:0000256" key="1">
    <source>
        <dbReference type="ARBA" id="ARBA00001974"/>
    </source>
</evidence>
<evidence type="ECO:0000256" key="12">
    <source>
        <dbReference type="RuleBase" id="RU362049"/>
    </source>
</evidence>
<evidence type="ECO:0000313" key="14">
    <source>
        <dbReference type="EMBL" id="PCS04370.1"/>
    </source>
</evidence>
<dbReference type="InterPro" id="IPR005288">
    <property type="entry name" value="NadB"/>
</dbReference>
<name>A0ABX4I8N0_9LACT</name>
<evidence type="ECO:0000256" key="4">
    <source>
        <dbReference type="ARBA" id="ARBA00012173"/>
    </source>
</evidence>
<dbReference type="NCBIfam" id="TIGR00551">
    <property type="entry name" value="nadB"/>
    <property type="match status" value="1"/>
</dbReference>
<comment type="catalytic activity">
    <reaction evidence="10">
        <text>L-aspartate + O2 = iminosuccinate + H2O2</text>
        <dbReference type="Rhea" id="RHEA:25876"/>
        <dbReference type="ChEBI" id="CHEBI:15379"/>
        <dbReference type="ChEBI" id="CHEBI:16240"/>
        <dbReference type="ChEBI" id="CHEBI:29991"/>
        <dbReference type="ChEBI" id="CHEBI:77875"/>
        <dbReference type="EC" id="1.4.3.16"/>
    </reaction>
    <physiologicalReaction direction="left-to-right" evidence="10">
        <dbReference type="Rhea" id="RHEA:25877"/>
    </physiologicalReaction>
</comment>
<evidence type="ECO:0000256" key="10">
    <source>
        <dbReference type="ARBA" id="ARBA00048305"/>
    </source>
</evidence>
<dbReference type="PRINTS" id="PR00368">
    <property type="entry name" value="FADPNR"/>
</dbReference>
<dbReference type="SUPFAM" id="SSF51905">
    <property type="entry name" value="FAD/NAD(P)-binding domain"/>
    <property type="match status" value="1"/>
</dbReference>
<evidence type="ECO:0000256" key="7">
    <source>
        <dbReference type="ARBA" id="ARBA00022642"/>
    </source>
</evidence>
<sequence length="501" mass="54358">MKEEMMKKVVIIGSGIAGATVALYLEGQADVTIICKGKQEESNSMLAQGGVAAVMPAKSLKKGQELDNEASHVADTLSAGVFHNQKKAVEKMVHEGPRVIQDLIDLGMVFDQTLDGQLDMGLEGAHSHKRILHAGGDQTGHQLTCFVHGQLSAVKWMPNTFALDFVVEEGKVRGVSYLDADNQRQTILADDVVLASGGIGHLFQDTSNDKTITGDGIAMALRAGCDLSDMEFLQFHPSLLDGGEKVHSILISEAVRGAGAILVDENDCPIMVGRSSKLDLAPRDVVSRVVNEQIQAGHHIYLDISRVTNFSQQFPSIASYLKQNNIDFEISQRIPIKPGMHFLMGGVKTDASGHTKLGNLYAVGEVAFTGVHGANRLASNSLLEGLSFARSVADAILLDKENSSPNEQMQQVSQSSTQMHLPNRADLVKRTSDALGIIRKPKSIRQFQDWLSTFDYHTIDQTCTNRHQIETANLCLVAETIANATLARTKSLGAHYLLPEE</sequence>
<dbReference type="InterPro" id="IPR036188">
    <property type="entry name" value="FAD/NAD-bd_sf"/>
</dbReference>
<dbReference type="PANTHER" id="PTHR42716">
    <property type="entry name" value="L-ASPARTATE OXIDASE"/>
    <property type="match status" value="1"/>
</dbReference>
<evidence type="ECO:0000256" key="9">
    <source>
        <dbReference type="ARBA" id="ARBA00023002"/>
    </source>
</evidence>
<evidence type="ECO:0000256" key="11">
    <source>
        <dbReference type="NCBIfam" id="TIGR00551"/>
    </source>
</evidence>
<evidence type="ECO:0000256" key="2">
    <source>
        <dbReference type="ARBA" id="ARBA00004950"/>
    </source>
</evidence>
<dbReference type="Gene3D" id="3.50.50.60">
    <property type="entry name" value="FAD/NAD(P)-binding domain"/>
    <property type="match status" value="1"/>
</dbReference>
<reference evidence="14 15" key="1">
    <citation type="submission" date="2014-12" db="EMBL/GenBank/DDBJ databases">
        <title>Draft genome sequences of 10 type strains of Lactococcus.</title>
        <authorList>
            <person name="Sun Z."/>
            <person name="Zhong Z."/>
            <person name="Liu W."/>
            <person name="Zhang W."/>
            <person name="Zhang H."/>
        </authorList>
    </citation>
    <scope>NUCLEOTIDE SEQUENCE [LARGE SCALE GENOMIC DNA]</scope>
    <source>
        <strain evidence="14 15">DSM 22330</strain>
    </source>
</reference>
<comment type="similarity">
    <text evidence="3 12">Belongs to the FAD-dependent oxidoreductase 2 family. NadB subfamily.</text>
</comment>
<dbReference type="Gene3D" id="3.90.700.10">
    <property type="entry name" value="Succinate dehydrogenase/fumarate reductase flavoprotein, catalytic domain"/>
    <property type="match status" value="1"/>
</dbReference>
<dbReference type="EC" id="1.4.3.16" evidence="4 11"/>
<dbReference type="Proteomes" id="UP000218979">
    <property type="component" value="Unassembled WGS sequence"/>
</dbReference>
<dbReference type="Gene3D" id="1.20.58.100">
    <property type="entry name" value="Fumarate reductase/succinate dehydrogenase flavoprotein-like, C-terminal domain"/>
    <property type="match status" value="1"/>
</dbReference>
<dbReference type="Pfam" id="PF00890">
    <property type="entry name" value="FAD_binding_2"/>
    <property type="match status" value="1"/>
</dbReference>
<accession>A0ABX4I8N0</accession>
<dbReference type="SUPFAM" id="SSF46977">
    <property type="entry name" value="Succinate dehydrogenase/fumarate reductase flavoprotein C-terminal domain"/>
    <property type="match status" value="1"/>
</dbReference>
<organism evidence="14 15">
    <name type="scientific">Pseudolactococcus chungangensis CAU 28 = DSM 22330</name>
    <dbReference type="NCBI Taxonomy" id="1122154"/>
    <lineage>
        <taxon>Bacteria</taxon>
        <taxon>Bacillati</taxon>
        <taxon>Bacillota</taxon>
        <taxon>Bacilli</taxon>
        <taxon>Lactobacillales</taxon>
        <taxon>Streptococcaceae</taxon>
        <taxon>Pseudolactococcus</taxon>
    </lineage>
</organism>
<keyword evidence="9 12" id="KW-0560">Oxidoreductase</keyword>
<keyword evidence="7 12" id="KW-0662">Pyridine nucleotide biosynthesis</keyword>
<dbReference type="PANTHER" id="PTHR42716:SF2">
    <property type="entry name" value="L-ASPARTATE OXIDASE, CHLOROPLASTIC"/>
    <property type="match status" value="1"/>
</dbReference>
<proteinExistence type="inferred from homology"/>
<evidence type="ECO:0000313" key="15">
    <source>
        <dbReference type="Proteomes" id="UP000218979"/>
    </source>
</evidence>
<evidence type="ECO:0000256" key="6">
    <source>
        <dbReference type="ARBA" id="ARBA00022630"/>
    </source>
</evidence>
<dbReference type="InterPro" id="IPR003953">
    <property type="entry name" value="FAD-dep_OxRdtase_2_FAD-bd"/>
</dbReference>
<dbReference type="InterPro" id="IPR027477">
    <property type="entry name" value="Succ_DH/fumarate_Rdtase_cat_sf"/>
</dbReference>
<feature type="domain" description="FAD-dependent oxidoreductase 2 FAD-binding" evidence="13">
    <location>
        <begin position="9"/>
        <end position="382"/>
    </location>
</feature>
<dbReference type="SUPFAM" id="SSF56425">
    <property type="entry name" value="Succinate dehydrogenase/fumarate reductase flavoprotein, catalytic domain"/>
    <property type="match status" value="1"/>
</dbReference>
<protein>
    <recommendedName>
        <fullName evidence="5 11">L-aspartate oxidase</fullName>
        <ecNumber evidence="4 11">1.4.3.16</ecNumber>
    </recommendedName>
</protein>
<gene>
    <name evidence="14" type="ORF">RR45_GL001304</name>
</gene>
<comment type="pathway">
    <text evidence="2 12">Cofactor biosynthesis; NAD(+) biosynthesis; iminoaspartate from L-aspartate (oxidase route): step 1/1.</text>
</comment>